<dbReference type="Gene3D" id="3.90.1750.20">
    <property type="entry name" value="Putative Large Serine Recombinase, Chain B, Domain 2"/>
    <property type="match status" value="1"/>
</dbReference>
<sequence length="537" mass="62079">MAKKVVKKITKIEPVSNGFTANAVEVKRVCAYCRVSTNLADQKNSFEAQVDYYTRLIGEKEGWVLAGIYADEGRTGTKLYRRDDFQQMMEDCRQGKIDLILTKSVTRFARNTLDSIKAIRELKALGIGVYFEKERINTLMEKSEQMITILSSIAQGESESISTNNKWSVVRRFRKGTFIISSPPYGYENNEYGELVIKKEEAEIVRWIFDEYLGGKGSYTIAAELETAGIPTIRGAKEWQDSVVKGILRNCAYEGDLLLQKTYTTDGVPFIRKNNRGELPQYLIADDHEAIITREEAVAIRQIYEYRRERQCVEDTSVYQNRYAFSSRILCGECGTKFRRQKIYIGKPYEKIQWCCYQHIKDSKKCSQKAVREDVIQAAFLTLWNRLASNYEEILIPMLAALKAIQGNPEQDREMQEIEQNIQELKRQGYRLGRVLTEGSISSAIFIERQNQIEAQLEAHRRRLRQLQGQKAFEWEISQTEYLISVFRNRPAILEAYDEELFLLLVDHITVLPGRRLVFWLKNGLELEENGQEVSGV</sequence>
<proteinExistence type="predicted"/>
<dbReference type="SMART" id="SM00857">
    <property type="entry name" value="Resolvase"/>
    <property type="match status" value="1"/>
</dbReference>
<accession>A0A412YU45</accession>
<protein>
    <submittedName>
        <fullName evidence="4">Recombinase family protein</fullName>
    </submittedName>
</protein>
<dbReference type="InterPro" id="IPR006119">
    <property type="entry name" value="Resolv_N"/>
</dbReference>
<dbReference type="Gene3D" id="3.40.50.1390">
    <property type="entry name" value="Resolvase, N-terminal catalytic domain"/>
    <property type="match status" value="1"/>
</dbReference>
<reference evidence="4 5" key="1">
    <citation type="submission" date="2018-08" db="EMBL/GenBank/DDBJ databases">
        <title>A genome reference for cultivated species of the human gut microbiota.</title>
        <authorList>
            <person name="Zou Y."/>
            <person name="Xue W."/>
            <person name="Luo G."/>
        </authorList>
    </citation>
    <scope>NUCLEOTIDE SEQUENCE [LARGE SCALE GENOMIC DNA]</scope>
    <source>
        <strain evidence="4 5">AF14-18</strain>
    </source>
</reference>
<dbReference type="InterPro" id="IPR025827">
    <property type="entry name" value="Zn_ribbon_recom_dom"/>
</dbReference>
<dbReference type="Pfam" id="PF13408">
    <property type="entry name" value="Zn_ribbon_recom"/>
    <property type="match status" value="1"/>
</dbReference>
<feature type="domain" description="Recombinase" evidence="3">
    <location>
        <begin position="184"/>
        <end position="310"/>
    </location>
</feature>
<gene>
    <name evidence="4" type="ORF">DWW02_27825</name>
</gene>
<dbReference type="Pfam" id="PF00239">
    <property type="entry name" value="Resolvase"/>
    <property type="match status" value="1"/>
</dbReference>
<evidence type="ECO:0000259" key="3">
    <source>
        <dbReference type="PROSITE" id="PS51737"/>
    </source>
</evidence>
<dbReference type="InterPro" id="IPR011109">
    <property type="entry name" value="DNA_bind_recombinase_dom"/>
</dbReference>
<dbReference type="PANTHER" id="PTHR30461:SF23">
    <property type="entry name" value="DNA RECOMBINASE-RELATED"/>
    <property type="match status" value="1"/>
</dbReference>
<dbReference type="AlphaFoldDB" id="A0A412YU45"/>
<evidence type="ECO:0000256" key="1">
    <source>
        <dbReference type="SAM" id="Coils"/>
    </source>
</evidence>
<evidence type="ECO:0000313" key="5">
    <source>
        <dbReference type="Proteomes" id="UP000284543"/>
    </source>
</evidence>
<dbReference type="InterPro" id="IPR036162">
    <property type="entry name" value="Resolvase-like_N_sf"/>
</dbReference>
<feature type="domain" description="Resolvase/invertase-type recombinase catalytic" evidence="2">
    <location>
        <begin position="28"/>
        <end position="176"/>
    </location>
</feature>
<dbReference type="RefSeq" id="WP_118019646.1">
    <property type="nucleotide sequence ID" value="NZ_JAQEBA010000011.1"/>
</dbReference>
<dbReference type="GO" id="GO:0003677">
    <property type="term" value="F:DNA binding"/>
    <property type="evidence" value="ECO:0007669"/>
    <property type="project" value="InterPro"/>
</dbReference>
<feature type="coiled-coil region" evidence="1">
    <location>
        <begin position="408"/>
        <end position="470"/>
    </location>
</feature>
<organism evidence="4 5">
    <name type="scientific">Enterocloster bolteae</name>
    <dbReference type="NCBI Taxonomy" id="208479"/>
    <lineage>
        <taxon>Bacteria</taxon>
        <taxon>Bacillati</taxon>
        <taxon>Bacillota</taxon>
        <taxon>Clostridia</taxon>
        <taxon>Lachnospirales</taxon>
        <taxon>Lachnospiraceae</taxon>
        <taxon>Enterocloster</taxon>
    </lineage>
</organism>
<keyword evidence="1" id="KW-0175">Coiled coil</keyword>
<evidence type="ECO:0000313" key="4">
    <source>
        <dbReference type="EMBL" id="RGV69988.1"/>
    </source>
</evidence>
<dbReference type="PROSITE" id="PS51737">
    <property type="entry name" value="RECOMBINASE_DNA_BIND"/>
    <property type="match status" value="1"/>
</dbReference>
<evidence type="ECO:0000259" key="2">
    <source>
        <dbReference type="PROSITE" id="PS51736"/>
    </source>
</evidence>
<dbReference type="CDD" id="cd00338">
    <property type="entry name" value="Ser_Recombinase"/>
    <property type="match status" value="1"/>
</dbReference>
<dbReference type="PANTHER" id="PTHR30461">
    <property type="entry name" value="DNA-INVERTASE FROM LAMBDOID PROPHAGE"/>
    <property type="match status" value="1"/>
</dbReference>
<comment type="caution">
    <text evidence="4">The sequence shown here is derived from an EMBL/GenBank/DDBJ whole genome shotgun (WGS) entry which is preliminary data.</text>
</comment>
<dbReference type="PROSITE" id="PS51736">
    <property type="entry name" value="RECOMBINASES_3"/>
    <property type="match status" value="1"/>
</dbReference>
<dbReference type="SUPFAM" id="SSF53041">
    <property type="entry name" value="Resolvase-like"/>
    <property type="match status" value="1"/>
</dbReference>
<dbReference type="InterPro" id="IPR050639">
    <property type="entry name" value="SSR_resolvase"/>
</dbReference>
<dbReference type="Proteomes" id="UP000284543">
    <property type="component" value="Unassembled WGS sequence"/>
</dbReference>
<dbReference type="EMBL" id="QRZM01000022">
    <property type="protein sequence ID" value="RGV69988.1"/>
    <property type="molecule type" value="Genomic_DNA"/>
</dbReference>
<name>A0A412YU45_9FIRM</name>
<dbReference type="InterPro" id="IPR038109">
    <property type="entry name" value="DNA_bind_recomb_sf"/>
</dbReference>
<dbReference type="GO" id="GO:0000150">
    <property type="term" value="F:DNA strand exchange activity"/>
    <property type="evidence" value="ECO:0007669"/>
    <property type="project" value="InterPro"/>
</dbReference>
<dbReference type="Pfam" id="PF07508">
    <property type="entry name" value="Recombinase"/>
    <property type="match status" value="1"/>
</dbReference>